<reference evidence="2" key="1">
    <citation type="journal article" date="2014" name="Int. J. Syst. Evol. Microbiol.">
        <title>Complete genome sequence of Corynebacterium casei LMG S-19264T (=DSM 44701T), isolated from a smear-ripened cheese.</title>
        <authorList>
            <consortium name="US DOE Joint Genome Institute (JGI-PGF)"/>
            <person name="Walter F."/>
            <person name="Albersmeier A."/>
            <person name="Kalinowski J."/>
            <person name="Ruckert C."/>
        </authorList>
    </citation>
    <scope>NUCLEOTIDE SEQUENCE</scope>
    <source>
        <strain evidence="2">NBRC 108769</strain>
    </source>
</reference>
<sequence length="176" mass="19006">MKKLLTSVLAIAFFAFTISVNAQDKAAPSPFSKVEQKVGTTDVTIEYSRPGVKDRKIFGELVPYGKQWRTGANAATKITFSKDVMVEGKTLAAGTYALFTTPGQSSWAVHFFEFGESGAGSYGDKKPKLTVNVNSVDLGAVGVESFLIFIDQLRDTSGVLSIVWDTTLVPVQLTVK</sequence>
<keyword evidence="3" id="KW-1185">Reference proteome</keyword>
<feature type="chain" id="PRO_5041415124" description="DUF2911 domain-containing protein" evidence="1">
    <location>
        <begin position="23"/>
        <end position="176"/>
    </location>
</feature>
<evidence type="ECO:0000313" key="3">
    <source>
        <dbReference type="Proteomes" id="UP001156666"/>
    </source>
</evidence>
<feature type="signal peptide" evidence="1">
    <location>
        <begin position="1"/>
        <end position="22"/>
    </location>
</feature>
<evidence type="ECO:0000256" key="1">
    <source>
        <dbReference type="SAM" id="SignalP"/>
    </source>
</evidence>
<name>A0AA37WF61_9BACT</name>
<proteinExistence type="predicted"/>
<dbReference type="AlphaFoldDB" id="A0AA37WF61"/>
<dbReference type="Proteomes" id="UP001156666">
    <property type="component" value="Unassembled WGS sequence"/>
</dbReference>
<evidence type="ECO:0000313" key="2">
    <source>
        <dbReference type="EMBL" id="GLR18523.1"/>
    </source>
</evidence>
<accession>A0AA37WF61</accession>
<dbReference type="EMBL" id="BSOH01000021">
    <property type="protein sequence ID" value="GLR18523.1"/>
    <property type="molecule type" value="Genomic_DNA"/>
</dbReference>
<comment type="caution">
    <text evidence="2">The sequence shown here is derived from an EMBL/GenBank/DDBJ whole genome shotgun (WGS) entry which is preliminary data.</text>
</comment>
<gene>
    <name evidence="2" type="ORF">GCM10007940_31390</name>
</gene>
<dbReference type="InterPro" id="IPR021314">
    <property type="entry name" value="DUF2911"/>
</dbReference>
<evidence type="ECO:0008006" key="4">
    <source>
        <dbReference type="Google" id="ProtNLM"/>
    </source>
</evidence>
<dbReference type="Pfam" id="PF11138">
    <property type="entry name" value="DUF2911"/>
    <property type="match status" value="1"/>
</dbReference>
<reference evidence="2" key="2">
    <citation type="submission" date="2023-01" db="EMBL/GenBank/DDBJ databases">
        <title>Draft genome sequence of Portibacter lacus strain NBRC 108769.</title>
        <authorList>
            <person name="Sun Q."/>
            <person name="Mori K."/>
        </authorList>
    </citation>
    <scope>NUCLEOTIDE SEQUENCE</scope>
    <source>
        <strain evidence="2">NBRC 108769</strain>
    </source>
</reference>
<dbReference type="RefSeq" id="WP_235294354.1">
    <property type="nucleotide sequence ID" value="NZ_BSOH01000021.1"/>
</dbReference>
<keyword evidence="1" id="KW-0732">Signal</keyword>
<organism evidence="2 3">
    <name type="scientific">Portibacter lacus</name>
    <dbReference type="NCBI Taxonomy" id="1099794"/>
    <lineage>
        <taxon>Bacteria</taxon>
        <taxon>Pseudomonadati</taxon>
        <taxon>Bacteroidota</taxon>
        <taxon>Saprospiria</taxon>
        <taxon>Saprospirales</taxon>
        <taxon>Haliscomenobacteraceae</taxon>
        <taxon>Portibacter</taxon>
    </lineage>
</organism>
<protein>
    <recommendedName>
        <fullName evidence="4">DUF2911 domain-containing protein</fullName>
    </recommendedName>
</protein>